<dbReference type="EMBL" id="CADCXU010026482">
    <property type="protein sequence ID" value="CAB0013304.1"/>
    <property type="molecule type" value="Genomic_DNA"/>
</dbReference>
<evidence type="ECO:0000313" key="2">
    <source>
        <dbReference type="EMBL" id="CAB0013304.1"/>
    </source>
</evidence>
<feature type="domain" description="Ig-like" evidence="1">
    <location>
        <begin position="9"/>
        <end position="54"/>
    </location>
</feature>
<protein>
    <recommendedName>
        <fullName evidence="1">Ig-like domain-containing protein</fullName>
    </recommendedName>
</protein>
<dbReference type="SUPFAM" id="SSF48726">
    <property type="entry name" value="Immunoglobulin"/>
    <property type="match status" value="1"/>
</dbReference>
<sequence length="54" mass="6016">MCYVNFLGPPIPRKPLNITAVYGGDIVVRCPIAGYPITSTTWLRRGETLSNKHQ</sequence>
<organism evidence="2 3">
    <name type="scientific">Nesidiocoris tenuis</name>
    <dbReference type="NCBI Taxonomy" id="355587"/>
    <lineage>
        <taxon>Eukaryota</taxon>
        <taxon>Metazoa</taxon>
        <taxon>Ecdysozoa</taxon>
        <taxon>Arthropoda</taxon>
        <taxon>Hexapoda</taxon>
        <taxon>Insecta</taxon>
        <taxon>Pterygota</taxon>
        <taxon>Neoptera</taxon>
        <taxon>Paraneoptera</taxon>
        <taxon>Hemiptera</taxon>
        <taxon>Heteroptera</taxon>
        <taxon>Panheteroptera</taxon>
        <taxon>Cimicomorpha</taxon>
        <taxon>Miridae</taxon>
        <taxon>Dicyphina</taxon>
        <taxon>Nesidiocoris</taxon>
    </lineage>
</organism>
<name>A0A6H5HBN5_9HEMI</name>
<proteinExistence type="predicted"/>
<evidence type="ECO:0000259" key="1">
    <source>
        <dbReference type="PROSITE" id="PS50835"/>
    </source>
</evidence>
<feature type="non-terminal residue" evidence="2">
    <location>
        <position position="54"/>
    </location>
</feature>
<dbReference type="AlphaFoldDB" id="A0A6H5HBN5"/>
<keyword evidence="3" id="KW-1185">Reference proteome</keyword>
<dbReference type="OrthoDB" id="5969272at2759"/>
<dbReference type="PROSITE" id="PS50835">
    <property type="entry name" value="IG_LIKE"/>
    <property type="match status" value="1"/>
</dbReference>
<dbReference type="InterPro" id="IPR036179">
    <property type="entry name" value="Ig-like_dom_sf"/>
</dbReference>
<gene>
    <name evidence="2" type="ORF">NTEN_LOCUS17915</name>
</gene>
<dbReference type="InterPro" id="IPR013783">
    <property type="entry name" value="Ig-like_fold"/>
</dbReference>
<dbReference type="Proteomes" id="UP000479000">
    <property type="component" value="Unassembled WGS sequence"/>
</dbReference>
<accession>A0A6H5HBN5</accession>
<reference evidence="2 3" key="1">
    <citation type="submission" date="2020-02" db="EMBL/GenBank/DDBJ databases">
        <authorList>
            <person name="Ferguson B K."/>
        </authorList>
    </citation>
    <scope>NUCLEOTIDE SEQUENCE [LARGE SCALE GENOMIC DNA]</scope>
</reference>
<dbReference type="InterPro" id="IPR007110">
    <property type="entry name" value="Ig-like_dom"/>
</dbReference>
<evidence type="ECO:0000313" key="3">
    <source>
        <dbReference type="Proteomes" id="UP000479000"/>
    </source>
</evidence>
<dbReference type="Gene3D" id="2.60.40.10">
    <property type="entry name" value="Immunoglobulins"/>
    <property type="match status" value="1"/>
</dbReference>